<accession>F4H4L8</accession>
<dbReference type="AlphaFoldDB" id="F4H4L8"/>
<dbReference type="HOGENOM" id="CLU_036478_2_1_11"/>
<reference evidence="1 2" key="1">
    <citation type="submission" date="2011-04" db="EMBL/GenBank/DDBJ databases">
        <title>Complete sequence of Cellulomonas fimi ATCC 484.</title>
        <authorList>
            <consortium name="US DOE Joint Genome Institute"/>
            <person name="Lucas S."/>
            <person name="Han J."/>
            <person name="Lapidus A."/>
            <person name="Cheng J.-F."/>
            <person name="Goodwin L."/>
            <person name="Pitluck S."/>
            <person name="Peters L."/>
            <person name="Chertkov O."/>
            <person name="Detter J.C."/>
            <person name="Han C."/>
            <person name="Tapia R."/>
            <person name="Land M."/>
            <person name="Hauser L."/>
            <person name="Kyrpides N."/>
            <person name="Ivanova N."/>
            <person name="Ovchinnikova G."/>
            <person name="Pagani I."/>
            <person name="Mead D."/>
            <person name="Brumm P."/>
            <person name="Woyke T."/>
        </authorList>
    </citation>
    <scope>NUCLEOTIDE SEQUENCE [LARGE SCALE GENOMIC DNA]</scope>
    <source>
        <strain evidence="2">ATCC 484 / DSM 20113 / JCM 1341 / NBRC 15513 / NCIMB 8980 / NCTC 7547</strain>
    </source>
</reference>
<evidence type="ECO:0008006" key="3">
    <source>
        <dbReference type="Google" id="ProtNLM"/>
    </source>
</evidence>
<dbReference type="Proteomes" id="UP000008460">
    <property type="component" value="Chromosome"/>
</dbReference>
<dbReference type="STRING" id="590998.Celf_3707"/>
<dbReference type="EMBL" id="CP002666">
    <property type="protein sequence ID" value="AEE47813.1"/>
    <property type="molecule type" value="Genomic_DNA"/>
</dbReference>
<dbReference type="Pfam" id="PF11209">
    <property type="entry name" value="LmeA"/>
    <property type="match status" value="1"/>
</dbReference>
<name>F4H4L8_CELFA</name>
<dbReference type="RefSeq" id="WP_013772836.1">
    <property type="nucleotide sequence ID" value="NC_015514.1"/>
</dbReference>
<dbReference type="eggNOG" id="ENOG5033A8R">
    <property type="taxonomic scope" value="Bacteria"/>
</dbReference>
<dbReference type="KEGG" id="cfi:Celf_3707"/>
<protein>
    <recommendedName>
        <fullName evidence="3">DUF2993 domain-containing protein</fullName>
    </recommendedName>
</protein>
<sequence>MSARGVVAFVSTLVMLGAGVVVADRVVAAAAERRAVTAVQENLDVTGTPTVTIDGFPFLTQVLAGSLDHVTGSVDGVTLEGGLTATDVTFEAYGVTTAQPSTVSSGTVEGTLPTASVEQVVAEQTDLDVTLATQADAMVATGSVLGVELSVALTPRVQDGRLLVDVGTVSLGGLTIAVDDLPDRVAGSLQGLEIPVEGLPDGMTLDAVSVQPEGVRITATGEDVVLATTTG</sequence>
<gene>
    <name evidence="1" type="ordered locus">Celf_3707</name>
</gene>
<evidence type="ECO:0000313" key="2">
    <source>
        <dbReference type="Proteomes" id="UP000008460"/>
    </source>
</evidence>
<organism evidence="1 2">
    <name type="scientific">Cellulomonas fimi (strain ATCC 484 / DSM 20113 / JCM 1341 / CCUG 24087 / LMG 16345 / NBRC 15513 / NCIMB 8980 / NCTC 7547 / NRS-133)</name>
    <dbReference type="NCBI Taxonomy" id="590998"/>
    <lineage>
        <taxon>Bacteria</taxon>
        <taxon>Bacillati</taxon>
        <taxon>Actinomycetota</taxon>
        <taxon>Actinomycetes</taxon>
        <taxon>Micrococcales</taxon>
        <taxon>Cellulomonadaceae</taxon>
        <taxon>Cellulomonas</taxon>
    </lineage>
</organism>
<dbReference type="InterPro" id="IPR021373">
    <property type="entry name" value="DUF2993"/>
</dbReference>
<keyword evidence="2" id="KW-1185">Reference proteome</keyword>
<proteinExistence type="predicted"/>
<evidence type="ECO:0000313" key="1">
    <source>
        <dbReference type="EMBL" id="AEE47813.1"/>
    </source>
</evidence>